<dbReference type="SUPFAM" id="SSF54427">
    <property type="entry name" value="NTF2-like"/>
    <property type="match status" value="1"/>
</dbReference>
<keyword evidence="2" id="KW-1185">Reference proteome</keyword>
<gene>
    <name evidence="1" type="ORF">NBRC116585_30550</name>
</gene>
<evidence type="ECO:0008006" key="3">
    <source>
        <dbReference type="Google" id="ProtNLM"/>
    </source>
</evidence>
<protein>
    <recommendedName>
        <fullName evidence="3">DUF4440 domain-containing protein</fullName>
    </recommendedName>
</protein>
<comment type="caution">
    <text evidence="1">The sequence shown here is derived from an EMBL/GenBank/DDBJ whole genome shotgun (WGS) entry which is preliminary data.</text>
</comment>
<name>A0ABQ0A3F4_9GAMM</name>
<dbReference type="EMBL" id="BAABWH010000021">
    <property type="protein sequence ID" value="GAA6146935.1"/>
    <property type="molecule type" value="Genomic_DNA"/>
</dbReference>
<evidence type="ECO:0000313" key="2">
    <source>
        <dbReference type="Proteomes" id="UP001481413"/>
    </source>
</evidence>
<dbReference type="Gene3D" id="3.10.450.50">
    <property type="match status" value="1"/>
</dbReference>
<dbReference type="InterPro" id="IPR032710">
    <property type="entry name" value="NTF2-like_dom_sf"/>
</dbReference>
<dbReference type="Proteomes" id="UP001481413">
    <property type="component" value="Unassembled WGS sequence"/>
</dbReference>
<proteinExistence type="predicted"/>
<organism evidence="1 2">
    <name type="scientific">Thalassolituus maritimus</name>
    <dbReference type="NCBI Taxonomy" id="484498"/>
    <lineage>
        <taxon>Bacteria</taxon>
        <taxon>Pseudomonadati</taxon>
        <taxon>Pseudomonadota</taxon>
        <taxon>Gammaproteobacteria</taxon>
        <taxon>Oceanospirillales</taxon>
        <taxon>Oceanospirillaceae</taxon>
        <taxon>Thalassolituus</taxon>
    </lineage>
</organism>
<accession>A0ABQ0A3F4</accession>
<reference evidence="1 2" key="1">
    <citation type="submission" date="2024-04" db="EMBL/GenBank/DDBJ databases">
        <title>Draft genome sequence of Thalassolituus maritimus NBRC 116585.</title>
        <authorList>
            <person name="Miyakawa T."/>
            <person name="Kusuya Y."/>
            <person name="Miura T."/>
        </authorList>
    </citation>
    <scope>NUCLEOTIDE SEQUENCE [LARGE SCALE GENOMIC DNA]</scope>
    <source>
        <strain evidence="1 2">5NW40-0001</strain>
    </source>
</reference>
<sequence length="138" mass="15605">MLKDIPSKVYEGISFSKGSMPDFELLKSCFIEQGIFINNKGENPIIKPVLDYVSMIENNIENGNILSIQETEISQNIQVFGNVAQISSDYELVFEGKQSSQVRYGVNLFQVINNNGQWLVSSMCWDDRNDKSLLSNNV</sequence>
<evidence type="ECO:0000313" key="1">
    <source>
        <dbReference type="EMBL" id="GAA6146935.1"/>
    </source>
</evidence>
<dbReference type="RefSeq" id="WP_353296145.1">
    <property type="nucleotide sequence ID" value="NZ_BAABWH010000021.1"/>
</dbReference>